<sequence length="248" mass="28853">MHAFRGKFLERRRATASNIGCSPDRSSVASKVTKTPRSITCVPSQKFRDLPSKSLNLSYKKLKLFWKFPYHRLNKRAHRDLIKNLDLIKKSPKCHLKIKRVQNKPANPVTREESLNHIQSLVKKISMRVQQRKRDSFNFSLKFTKRKSESRNFLNSSNMTSKSRSKRRKKSVKTKYSLSSDVSNGELDYPQLYCRAFDSLKKDLNMKKEIGTDFLMSPPRNKSSLYHSQKWCVNCANENPLLLSHIGS</sequence>
<evidence type="ECO:0000313" key="3">
    <source>
        <dbReference type="Proteomes" id="UP001295684"/>
    </source>
</evidence>
<comment type="caution">
    <text evidence="2">The sequence shown here is derived from an EMBL/GenBank/DDBJ whole genome shotgun (WGS) entry which is preliminary data.</text>
</comment>
<feature type="compositionally biased region" description="Basic residues" evidence="1">
    <location>
        <begin position="163"/>
        <end position="173"/>
    </location>
</feature>
<proteinExistence type="predicted"/>
<reference evidence="2" key="1">
    <citation type="submission" date="2023-07" db="EMBL/GenBank/DDBJ databases">
        <authorList>
            <consortium name="AG Swart"/>
            <person name="Singh M."/>
            <person name="Singh A."/>
            <person name="Seah K."/>
            <person name="Emmerich C."/>
        </authorList>
    </citation>
    <scope>NUCLEOTIDE SEQUENCE</scope>
    <source>
        <strain evidence="2">DP1</strain>
    </source>
</reference>
<evidence type="ECO:0000313" key="2">
    <source>
        <dbReference type="EMBL" id="CAI2377568.1"/>
    </source>
</evidence>
<dbReference type="EMBL" id="CAMPGE010019220">
    <property type="protein sequence ID" value="CAI2377568.1"/>
    <property type="molecule type" value="Genomic_DNA"/>
</dbReference>
<keyword evidence="3" id="KW-1185">Reference proteome</keyword>
<name>A0AAD1XRJ5_EUPCR</name>
<feature type="region of interest" description="Disordered" evidence="1">
    <location>
        <begin position="150"/>
        <end position="181"/>
    </location>
</feature>
<organism evidence="2 3">
    <name type="scientific">Euplotes crassus</name>
    <dbReference type="NCBI Taxonomy" id="5936"/>
    <lineage>
        <taxon>Eukaryota</taxon>
        <taxon>Sar</taxon>
        <taxon>Alveolata</taxon>
        <taxon>Ciliophora</taxon>
        <taxon>Intramacronucleata</taxon>
        <taxon>Spirotrichea</taxon>
        <taxon>Hypotrichia</taxon>
        <taxon>Euplotida</taxon>
        <taxon>Euplotidae</taxon>
        <taxon>Moneuplotes</taxon>
    </lineage>
</organism>
<protein>
    <submittedName>
        <fullName evidence="2">Uncharacterized protein</fullName>
    </submittedName>
</protein>
<dbReference type="Proteomes" id="UP001295684">
    <property type="component" value="Unassembled WGS sequence"/>
</dbReference>
<gene>
    <name evidence="2" type="ORF">ECRASSUSDP1_LOCUS18956</name>
</gene>
<evidence type="ECO:0000256" key="1">
    <source>
        <dbReference type="SAM" id="MobiDB-lite"/>
    </source>
</evidence>
<accession>A0AAD1XRJ5</accession>
<dbReference type="AlphaFoldDB" id="A0AAD1XRJ5"/>